<keyword evidence="15" id="KW-1185">Reference proteome</keyword>
<keyword evidence="5" id="KW-0479">Metal-binding</keyword>
<dbReference type="Gene3D" id="3.30.460.10">
    <property type="entry name" value="Beta Polymerase, domain 2"/>
    <property type="match status" value="1"/>
</dbReference>
<proteinExistence type="inferred from homology"/>
<evidence type="ECO:0000259" key="12">
    <source>
        <dbReference type="Pfam" id="PF01743"/>
    </source>
</evidence>
<dbReference type="AlphaFoldDB" id="A0A3R5UZK4"/>
<keyword evidence="9" id="KW-0460">Magnesium</keyword>
<dbReference type="InterPro" id="IPR050124">
    <property type="entry name" value="tRNA_CCA-adding_enzyme"/>
</dbReference>
<keyword evidence="6" id="KW-0547">Nucleotide-binding</keyword>
<dbReference type="KEGG" id="gtl:EP073_01580"/>
<evidence type="ECO:0000256" key="5">
    <source>
        <dbReference type="ARBA" id="ARBA00022723"/>
    </source>
</evidence>
<evidence type="ECO:0000313" key="15">
    <source>
        <dbReference type="Proteomes" id="UP000287502"/>
    </source>
</evidence>
<keyword evidence="3" id="KW-0819">tRNA processing</keyword>
<evidence type="ECO:0000256" key="9">
    <source>
        <dbReference type="ARBA" id="ARBA00022842"/>
    </source>
</evidence>
<feature type="domain" description="Poly A polymerase head" evidence="12">
    <location>
        <begin position="27"/>
        <end position="119"/>
    </location>
</feature>
<keyword evidence="10 11" id="KW-0694">RNA-binding</keyword>
<sequence>MLLKPDLKKIPFIDKIAQTASEQGTEIFFVGGCVRDMLLERHIKDIDMVPFGTDYEKFAFRLAKRLRAAAVSFKDNVRLARGGLEFDVSAPRGADIYEDLSKRDFTVNNLALSTGGEVIGDDADIRAGLIRIVHESAFDDDPLRVLRMYRFASQLGFEIDGHTAELAAAKAHMLNTVAAERIFAEMQKLAEGAHAASVLTKLVKDGVLRLFSDTSAVEEARLLKALEGMAADDLFVKTSAFIYGFRNEALKVMDRQCYPVKLAKRAANTASAYSMLESMQDYSVDNLMKYIYTYKEDWILGADMFTAVNGGSGLKPKLNTAFALMRFDNESLIDGKALSEMGVPAGKLMGEIIRDASFRLVSGRLKDKEDAENYIKNTYGERIDEAAEIQNRKG</sequence>
<dbReference type="GO" id="GO:0016779">
    <property type="term" value="F:nucleotidyltransferase activity"/>
    <property type="evidence" value="ECO:0007669"/>
    <property type="project" value="UniProtKB-KW"/>
</dbReference>
<protein>
    <recommendedName>
        <fullName evidence="16">CCA tRNA nucleotidyltransferase</fullName>
    </recommendedName>
</protein>
<dbReference type="SUPFAM" id="SSF81891">
    <property type="entry name" value="Poly A polymerase C-terminal region-like"/>
    <property type="match status" value="1"/>
</dbReference>
<keyword evidence="8" id="KW-0067">ATP-binding</keyword>
<evidence type="ECO:0000256" key="7">
    <source>
        <dbReference type="ARBA" id="ARBA00022800"/>
    </source>
</evidence>
<evidence type="ECO:0000256" key="8">
    <source>
        <dbReference type="ARBA" id="ARBA00022840"/>
    </source>
</evidence>
<comment type="cofactor">
    <cofactor evidence="1">
        <name>Mg(2+)</name>
        <dbReference type="ChEBI" id="CHEBI:18420"/>
    </cofactor>
</comment>
<dbReference type="Gene3D" id="1.10.3090.10">
    <property type="entry name" value="cca-adding enzyme, domain 2"/>
    <property type="match status" value="1"/>
</dbReference>
<keyword evidence="2 11" id="KW-0808">Transferase</keyword>
<organism evidence="14 15">
    <name type="scientific">Geovibrio thiophilus</name>
    <dbReference type="NCBI Taxonomy" id="139438"/>
    <lineage>
        <taxon>Bacteria</taxon>
        <taxon>Pseudomonadati</taxon>
        <taxon>Deferribacterota</taxon>
        <taxon>Deferribacteres</taxon>
        <taxon>Deferribacterales</taxon>
        <taxon>Geovibrionaceae</taxon>
        <taxon>Geovibrio</taxon>
    </lineage>
</organism>
<gene>
    <name evidence="14" type="ORF">EP073_01580</name>
</gene>
<keyword evidence="7" id="KW-0692">RNA repair</keyword>
<dbReference type="Proteomes" id="UP000287502">
    <property type="component" value="Chromosome"/>
</dbReference>
<evidence type="ECO:0000256" key="11">
    <source>
        <dbReference type="RuleBase" id="RU003953"/>
    </source>
</evidence>
<evidence type="ECO:0000256" key="6">
    <source>
        <dbReference type="ARBA" id="ARBA00022741"/>
    </source>
</evidence>
<dbReference type="Pfam" id="PF12627">
    <property type="entry name" value="PolyA_pol_RNAbd"/>
    <property type="match status" value="1"/>
</dbReference>
<dbReference type="GO" id="GO:0005524">
    <property type="term" value="F:ATP binding"/>
    <property type="evidence" value="ECO:0007669"/>
    <property type="project" value="UniProtKB-KW"/>
</dbReference>
<evidence type="ECO:0000256" key="3">
    <source>
        <dbReference type="ARBA" id="ARBA00022694"/>
    </source>
</evidence>
<evidence type="ECO:0000256" key="2">
    <source>
        <dbReference type="ARBA" id="ARBA00022679"/>
    </source>
</evidence>
<evidence type="ECO:0000256" key="4">
    <source>
        <dbReference type="ARBA" id="ARBA00022695"/>
    </source>
</evidence>
<dbReference type="SUPFAM" id="SSF81301">
    <property type="entry name" value="Nucleotidyltransferase"/>
    <property type="match status" value="1"/>
</dbReference>
<dbReference type="InterPro" id="IPR032828">
    <property type="entry name" value="PolyA_RNA-bd"/>
</dbReference>
<evidence type="ECO:0000256" key="1">
    <source>
        <dbReference type="ARBA" id="ARBA00001946"/>
    </source>
</evidence>
<dbReference type="GO" id="GO:0042245">
    <property type="term" value="P:RNA repair"/>
    <property type="evidence" value="ECO:0007669"/>
    <property type="project" value="UniProtKB-KW"/>
</dbReference>
<dbReference type="OrthoDB" id="9805698at2"/>
<dbReference type="InterPro" id="IPR043519">
    <property type="entry name" value="NT_sf"/>
</dbReference>
<dbReference type="GO" id="GO:0003723">
    <property type="term" value="F:RNA binding"/>
    <property type="evidence" value="ECO:0007669"/>
    <property type="project" value="UniProtKB-KW"/>
</dbReference>
<dbReference type="PANTHER" id="PTHR47545:SF1">
    <property type="entry name" value="MULTIFUNCTIONAL CCA PROTEIN"/>
    <property type="match status" value="1"/>
</dbReference>
<evidence type="ECO:0008006" key="16">
    <source>
        <dbReference type="Google" id="ProtNLM"/>
    </source>
</evidence>
<dbReference type="GO" id="GO:0046872">
    <property type="term" value="F:metal ion binding"/>
    <property type="evidence" value="ECO:0007669"/>
    <property type="project" value="UniProtKB-KW"/>
</dbReference>
<dbReference type="GO" id="GO:0008033">
    <property type="term" value="P:tRNA processing"/>
    <property type="evidence" value="ECO:0007669"/>
    <property type="project" value="UniProtKB-KW"/>
</dbReference>
<dbReference type="Pfam" id="PF01743">
    <property type="entry name" value="PolyA_pol"/>
    <property type="match status" value="1"/>
</dbReference>
<name>A0A3R5UZK4_9BACT</name>
<dbReference type="PANTHER" id="PTHR47545">
    <property type="entry name" value="MULTIFUNCTIONAL CCA PROTEIN"/>
    <property type="match status" value="1"/>
</dbReference>
<dbReference type="InterPro" id="IPR002646">
    <property type="entry name" value="PolA_pol_head_dom"/>
</dbReference>
<accession>A0A3R5UZK4</accession>
<feature type="domain" description="tRNA nucleotidyltransferase/poly(A) polymerase RNA and SrmB- binding" evidence="13">
    <location>
        <begin position="156"/>
        <end position="209"/>
    </location>
</feature>
<comment type="similarity">
    <text evidence="11">Belongs to the tRNA nucleotidyltransferase/poly(A) polymerase family.</text>
</comment>
<evidence type="ECO:0000259" key="13">
    <source>
        <dbReference type="Pfam" id="PF12627"/>
    </source>
</evidence>
<keyword evidence="4" id="KW-0548">Nucleotidyltransferase</keyword>
<dbReference type="RefSeq" id="WP_128465420.1">
    <property type="nucleotide sequence ID" value="NZ_CP035108.1"/>
</dbReference>
<reference evidence="14 15" key="1">
    <citation type="submission" date="2019-01" db="EMBL/GenBank/DDBJ databases">
        <title>Geovibrio thiophilus DSM 11263, complete genome.</title>
        <authorList>
            <person name="Spring S."/>
            <person name="Bunk B."/>
            <person name="Sproer C."/>
        </authorList>
    </citation>
    <scope>NUCLEOTIDE SEQUENCE [LARGE SCALE GENOMIC DNA]</scope>
    <source>
        <strain evidence="14 15">DSM 11263</strain>
    </source>
</reference>
<evidence type="ECO:0000256" key="10">
    <source>
        <dbReference type="ARBA" id="ARBA00022884"/>
    </source>
</evidence>
<dbReference type="EMBL" id="CP035108">
    <property type="protein sequence ID" value="QAR32133.1"/>
    <property type="molecule type" value="Genomic_DNA"/>
</dbReference>
<evidence type="ECO:0000313" key="14">
    <source>
        <dbReference type="EMBL" id="QAR32133.1"/>
    </source>
</evidence>